<keyword evidence="5" id="KW-0804">Transcription</keyword>
<evidence type="ECO:0000313" key="11">
    <source>
        <dbReference type="Proteomes" id="UP000000939"/>
    </source>
</evidence>
<dbReference type="PROSITE" id="PS50110">
    <property type="entry name" value="RESPONSE_REGULATORY"/>
    <property type="match status" value="1"/>
</dbReference>
<keyword evidence="11" id="KW-1185">Reference proteome</keyword>
<dbReference type="PROSITE" id="PS51755">
    <property type="entry name" value="OMPR_PHOB"/>
    <property type="match status" value="1"/>
</dbReference>
<dbReference type="STRING" id="572480.Arnit_2262"/>
<gene>
    <name evidence="10" type="ordered locus">Arnit_2262</name>
</gene>
<dbReference type="GO" id="GO:0005829">
    <property type="term" value="C:cytosol"/>
    <property type="evidence" value="ECO:0007669"/>
    <property type="project" value="TreeGrafter"/>
</dbReference>
<evidence type="ECO:0000259" key="8">
    <source>
        <dbReference type="PROSITE" id="PS50110"/>
    </source>
</evidence>
<feature type="domain" description="Response regulatory" evidence="8">
    <location>
        <begin position="13"/>
        <end position="127"/>
    </location>
</feature>
<dbReference type="RefSeq" id="WP_013136058.1">
    <property type="nucleotide sequence ID" value="NC_014166.1"/>
</dbReference>
<dbReference type="SMART" id="SM00862">
    <property type="entry name" value="Trans_reg_C"/>
    <property type="match status" value="1"/>
</dbReference>
<dbReference type="SUPFAM" id="SSF46894">
    <property type="entry name" value="C-terminal effector domain of the bipartite response regulators"/>
    <property type="match status" value="1"/>
</dbReference>
<dbReference type="GO" id="GO:0000156">
    <property type="term" value="F:phosphorelay response regulator activity"/>
    <property type="evidence" value="ECO:0007669"/>
    <property type="project" value="TreeGrafter"/>
</dbReference>
<dbReference type="Gene3D" id="1.10.10.10">
    <property type="entry name" value="Winged helix-like DNA-binding domain superfamily/Winged helix DNA-binding domain"/>
    <property type="match status" value="1"/>
</dbReference>
<name>D5V0V1_ARCNC</name>
<dbReference type="InterPro" id="IPR001789">
    <property type="entry name" value="Sig_transdc_resp-reg_receiver"/>
</dbReference>
<dbReference type="SMART" id="SM00448">
    <property type="entry name" value="REC"/>
    <property type="match status" value="1"/>
</dbReference>
<dbReference type="GO" id="GO:0000976">
    <property type="term" value="F:transcription cis-regulatory region binding"/>
    <property type="evidence" value="ECO:0007669"/>
    <property type="project" value="TreeGrafter"/>
</dbReference>
<proteinExistence type="predicted"/>
<dbReference type="Pfam" id="PF00486">
    <property type="entry name" value="Trans_reg_C"/>
    <property type="match status" value="1"/>
</dbReference>
<dbReference type="InterPro" id="IPR011006">
    <property type="entry name" value="CheY-like_superfamily"/>
</dbReference>
<dbReference type="InterPro" id="IPR036388">
    <property type="entry name" value="WH-like_DNA-bd_sf"/>
</dbReference>
<dbReference type="CDD" id="cd17536">
    <property type="entry name" value="REC_YesN-like"/>
    <property type="match status" value="1"/>
</dbReference>
<evidence type="ECO:0000256" key="1">
    <source>
        <dbReference type="ARBA" id="ARBA00022553"/>
    </source>
</evidence>
<dbReference type="GO" id="GO:0032993">
    <property type="term" value="C:protein-DNA complex"/>
    <property type="evidence" value="ECO:0007669"/>
    <property type="project" value="TreeGrafter"/>
</dbReference>
<dbReference type="Gene3D" id="3.40.50.2300">
    <property type="match status" value="1"/>
</dbReference>
<keyword evidence="2" id="KW-0902">Two-component regulatory system</keyword>
<evidence type="ECO:0000256" key="3">
    <source>
        <dbReference type="ARBA" id="ARBA00023015"/>
    </source>
</evidence>
<evidence type="ECO:0000256" key="4">
    <source>
        <dbReference type="ARBA" id="ARBA00023125"/>
    </source>
</evidence>
<evidence type="ECO:0000256" key="2">
    <source>
        <dbReference type="ARBA" id="ARBA00023012"/>
    </source>
</evidence>
<dbReference type="KEGG" id="ant:Arnit_2262"/>
<evidence type="ECO:0000256" key="7">
    <source>
        <dbReference type="PROSITE-ProRule" id="PRU01091"/>
    </source>
</evidence>
<evidence type="ECO:0000256" key="5">
    <source>
        <dbReference type="ARBA" id="ARBA00023163"/>
    </source>
</evidence>
<keyword evidence="3" id="KW-0805">Transcription regulation</keyword>
<evidence type="ECO:0000313" key="10">
    <source>
        <dbReference type="EMBL" id="ADG93913.1"/>
    </source>
</evidence>
<dbReference type="SUPFAM" id="SSF52172">
    <property type="entry name" value="CheY-like"/>
    <property type="match status" value="1"/>
</dbReference>
<keyword evidence="4 7" id="KW-0238">DNA-binding</keyword>
<dbReference type="EMBL" id="CP001999">
    <property type="protein sequence ID" value="ADG93913.1"/>
    <property type="molecule type" value="Genomic_DNA"/>
</dbReference>
<dbReference type="HOGENOM" id="CLU_000445_30_3_7"/>
<keyword evidence="1 6" id="KW-0597">Phosphoprotein</keyword>
<dbReference type="InterPro" id="IPR016032">
    <property type="entry name" value="Sig_transdc_resp-reg_C-effctor"/>
</dbReference>
<dbReference type="PANTHER" id="PTHR48111">
    <property type="entry name" value="REGULATOR OF RPOS"/>
    <property type="match status" value="1"/>
</dbReference>
<dbReference type="AlphaFoldDB" id="D5V0V1"/>
<accession>D5V0V1</accession>
<feature type="domain" description="OmpR/PhoB-type" evidence="9">
    <location>
        <begin position="133"/>
        <end position="227"/>
    </location>
</feature>
<dbReference type="PANTHER" id="PTHR48111:SF1">
    <property type="entry name" value="TWO-COMPONENT RESPONSE REGULATOR ORR33"/>
    <property type="match status" value="1"/>
</dbReference>
<dbReference type="InterPro" id="IPR001867">
    <property type="entry name" value="OmpR/PhoB-type_DNA-bd"/>
</dbReference>
<evidence type="ECO:0000259" key="9">
    <source>
        <dbReference type="PROSITE" id="PS51755"/>
    </source>
</evidence>
<evidence type="ECO:0000256" key="6">
    <source>
        <dbReference type="PROSITE-ProRule" id="PRU00169"/>
    </source>
</evidence>
<feature type="DNA-binding region" description="OmpR/PhoB-type" evidence="7">
    <location>
        <begin position="133"/>
        <end position="227"/>
    </location>
</feature>
<dbReference type="InterPro" id="IPR039420">
    <property type="entry name" value="WalR-like"/>
</dbReference>
<dbReference type="Pfam" id="PF00072">
    <property type="entry name" value="Response_reg"/>
    <property type="match status" value="1"/>
</dbReference>
<dbReference type="Proteomes" id="UP000000939">
    <property type="component" value="Chromosome"/>
</dbReference>
<reference evidence="10 11" key="1">
    <citation type="journal article" date="2010" name="Stand. Genomic Sci.">
        <title>Complete genome sequence of Arcobacter nitrofigilis type strain (CI).</title>
        <authorList>
            <person name="Pati A."/>
            <person name="Gronow S."/>
            <person name="Lapidus A."/>
            <person name="Copeland A."/>
            <person name="Glavina Del Rio T."/>
            <person name="Nolan M."/>
            <person name="Lucas S."/>
            <person name="Tice H."/>
            <person name="Cheng J.F."/>
            <person name="Han C."/>
            <person name="Chertkov O."/>
            <person name="Bruce D."/>
            <person name="Tapia R."/>
            <person name="Goodwin L."/>
            <person name="Pitluck S."/>
            <person name="Liolios K."/>
            <person name="Ivanova N."/>
            <person name="Mavromatis K."/>
            <person name="Chen A."/>
            <person name="Palaniappan K."/>
            <person name="Land M."/>
            <person name="Hauser L."/>
            <person name="Chang Y.J."/>
            <person name="Jeffries C.D."/>
            <person name="Detter J.C."/>
            <person name="Rohde M."/>
            <person name="Goker M."/>
            <person name="Bristow J."/>
            <person name="Eisen J.A."/>
            <person name="Markowitz V."/>
            <person name="Hugenholtz P."/>
            <person name="Klenk H.P."/>
            <person name="Kyrpides N.C."/>
        </authorList>
    </citation>
    <scope>NUCLEOTIDE SEQUENCE [LARGE SCALE GENOMIC DNA]</scope>
    <source>
        <strain evidence="11">ATCC 33309 / DSM 7299 / CCUG 15893 / LMG 7604 / NCTC 12251 / CI</strain>
    </source>
</reference>
<dbReference type="OrthoDB" id="9800029at2"/>
<dbReference type="eggNOG" id="COG0745">
    <property type="taxonomic scope" value="Bacteria"/>
</dbReference>
<feature type="modified residue" description="4-aspartylphosphate" evidence="6">
    <location>
        <position position="62"/>
    </location>
</feature>
<protein>
    <submittedName>
        <fullName evidence="10">Two component transcriptional regulator, winged helix family</fullName>
    </submittedName>
</protein>
<dbReference type="GO" id="GO:0006355">
    <property type="term" value="P:regulation of DNA-templated transcription"/>
    <property type="evidence" value="ECO:0007669"/>
    <property type="project" value="InterPro"/>
</dbReference>
<organism evidence="10 11">
    <name type="scientific">Arcobacter nitrofigilis (strain ATCC 33309 / DSM 7299 / CCUG 15893 / LMG 7604 / NCTC 12251 / CI)</name>
    <name type="common">Campylobacter nitrofigilis</name>
    <dbReference type="NCBI Taxonomy" id="572480"/>
    <lineage>
        <taxon>Bacteria</taxon>
        <taxon>Pseudomonadati</taxon>
        <taxon>Campylobacterota</taxon>
        <taxon>Epsilonproteobacteria</taxon>
        <taxon>Campylobacterales</taxon>
        <taxon>Arcobacteraceae</taxon>
        <taxon>Arcobacter</taxon>
    </lineage>
</organism>
<sequence length="227" mass="26586">MDYNLVNQLRSFTLLYAEDEIGIQNNIFEILDCMFKNIYLAKDGEEAYKLYLEKKPDLIITDIKMPKMSGLELVKKIRESNPKVRVIITSAHTDLEYLLDATELHLVKYIVKPITEEKLSLALKAFIDSFENSTIFNLIPLWVYDESKALVKGPREEFILTKKENIFLKMLLVKGRIITYHEIENILWEETSIMTQNALRLFIKNLRKKLPKNILKNIQGTGYRLNI</sequence>